<reference evidence="5" key="2">
    <citation type="submission" date="2015-01" db="EMBL/GenBank/DDBJ databases">
        <title>Evolutionary Origins and Diversification of the Mycorrhizal Mutualists.</title>
        <authorList>
            <consortium name="DOE Joint Genome Institute"/>
            <consortium name="Mycorrhizal Genomics Consortium"/>
            <person name="Kohler A."/>
            <person name="Kuo A."/>
            <person name="Nagy L.G."/>
            <person name="Floudas D."/>
            <person name="Copeland A."/>
            <person name="Barry K.W."/>
            <person name="Cichocki N."/>
            <person name="Veneault-Fourrey C."/>
            <person name="LaButti K."/>
            <person name="Lindquist E.A."/>
            <person name="Lipzen A."/>
            <person name="Lundell T."/>
            <person name="Morin E."/>
            <person name="Murat C."/>
            <person name="Riley R."/>
            <person name="Ohm R."/>
            <person name="Sun H."/>
            <person name="Tunlid A."/>
            <person name="Henrissat B."/>
            <person name="Grigoriev I.V."/>
            <person name="Hibbett D.S."/>
            <person name="Martin F."/>
        </authorList>
    </citation>
    <scope>NUCLEOTIDE SEQUENCE [LARGE SCALE GENOMIC DNA]</scope>
    <source>
        <strain evidence="5">MUT 4182</strain>
    </source>
</reference>
<dbReference type="EMBL" id="KN822974">
    <property type="protein sequence ID" value="KIO30280.1"/>
    <property type="molecule type" value="Genomic_DNA"/>
</dbReference>
<evidence type="ECO:0000256" key="1">
    <source>
        <dbReference type="SAM" id="MobiDB-lite"/>
    </source>
</evidence>
<feature type="compositionally biased region" description="Polar residues" evidence="1">
    <location>
        <begin position="1"/>
        <end position="15"/>
    </location>
</feature>
<dbReference type="HOGENOM" id="CLU_313786_0_0_1"/>
<evidence type="ECO:0000313" key="4">
    <source>
        <dbReference type="EMBL" id="KIO30280.1"/>
    </source>
</evidence>
<keyword evidence="5" id="KW-1185">Reference proteome</keyword>
<accession>A0A0C3QFQ0</accession>
<dbReference type="PROSITE" id="PS50011">
    <property type="entry name" value="PROTEIN_KINASE_DOM"/>
    <property type="match status" value="1"/>
</dbReference>
<evidence type="ECO:0000259" key="2">
    <source>
        <dbReference type="PROSITE" id="PS50011"/>
    </source>
</evidence>
<dbReference type="Pfam" id="PF17667">
    <property type="entry name" value="Pkinase_fungal"/>
    <property type="match status" value="1"/>
</dbReference>
<name>A0A0C3QFQ0_9AGAM</name>
<dbReference type="AlphaFoldDB" id="A0A0C3QFQ0"/>
<dbReference type="PANTHER" id="PTHR38248">
    <property type="entry name" value="FUNK1 6"/>
    <property type="match status" value="1"/>
</dbReference>
<evidence type="ECO:0000313" key="5">
    <source>
        <dbReference type="Proteomes" id="UP000054248"/>
    </source>
</evidence>
<dbReference type="Gene3D" id="1.10.510.10">
    <property type="entry name" value="Transferase(Phosphotransferase) domain 1"/>
    <property type="match status" value="1"/>
</dbReference>
<dbReference type="InterPro" id="IPR040976">
    <property type="entry name" value="Pkinase_fungal"/>
</dbReference>
<dbReference type="OrthoDB" id="3265188at2759"/>
<organism evidence="4 5">
    <name type="scientific">Tulasnella calospora MUT 4182</name>
    <dbReference type="NCBI Taxonomy" id="1051891"/>
    <lineage>
        <taxon>Eukaryota</taxon>
        <taxon>Fungi</taxon>
        <taxon>Dikarya</taxon>
        <taxon>Basidiomycota</taxon>
        <taxon>Agaricomycotina</taxon>
        <taxon>Agaricomycetes</taxon>
        <taxon>Cantharellales</taxon>
        <taxon>Tulasnellaceae</taxon>
        <taxon>Tulasnella</taxon>
    </lineage>
</organism>
<dbReference type="PROSITE" id="PS00109">
    <property type="entry name" value="PROTEIN_KINASE_TYR"/>
    <property type="match status" value="1"/>
</dbReference>
<reference evidence="4" key="3">
    <citation type="submission" date="2015-02" db="EMBL/GenBank/DDBJ databases">
        <title>Evolutionary Origins and Diversification of the Mycorrhizal Mutualists.</title>
        <authorList>
            <consortium name="DOE Joint Genome Institute"/>
            <consortium name="Mycorrhizal Genomics Consortium"/>
            <person name="Kohler A."/>
            <person name="Kuo A."/>
            <person name="Nagy L.G."/>
            <person name="Floudas D."/>
            <person name="Copeland A."/>
            <person name="Barry K.W."/>
            <person name="Cichocki N."/>
            <person name="Veneault-Fourrey C."/>
            <person name="LaButti K."/>
            <person name="Lindquist E.A."/>
            <person name="Lipzen A."/>
            <person name="Lundell T."/>
            <person name="Morin E."/>
            <person name="Murat C."/>
            <person name="Riley R."/>
            <person name="Ohm R."/>
            <person name="Sun H."/>
            <person name="Tunlid A."/>
            <person name="Henrissat B."/>
            <person name="Grigoriev I.V."/>
            <person name="Hibbett D.S."/>
            <person name="Martin F."/>
        </authorList>
    </citation>
    <scope>NUCLEOTIDE SEQUENCE</scope>
    <source>
        <strain evidence="4 5">MUT 4182</strain>
    </source>
</reference>
<feature type="domain" description="Protein kinase" evidence="2">
    <location>
        <begin position="417"/>
        <end position="726"/>
    </location>
</feature>
<gene>
    <name evidence="4" type="ORF">M407DRAFT_20742</name>
    <name evidence="3" type="ORF">M407DRAFT_28439</name>
</gene>
<protein>
    <recommendedName>
        <fullName evidence="2">Protein kinase domain-containing protein</fullName>
    </recommendedName>
</protein>
<reference evidence="4 5" key="1">
    <citation type="submission" date="2014-04" db="EMBL/GenBank/DDBJ databases">
        <authorList>
            <consortium name="DOE Joint Genome Institute"/>
            <person name="Kuo A."/>
            <person name="Girlanda M."/>
            <person name="Perotto S."/>
            <person name="Kohler A."/>
            <person name="Nagy L.G."/>
            <person name="Floudas D."/>
            <person name="Copeland A."/>
            <person name="Barry K.W."/>
            <person name="Cichocki N."/>
            <person name="Veneault-Fourrey C."/>
            <person name="LaButti K."/>
            <person name="Lindquist E.A."/>
            <person name="Lipzen A."/>
            <person name="Lundell T."/>
            <person name="Morin E."/>
            <person name="Murat C."/>
            <person name="Sun H."/>
            <person name="Tunlid A."/>
            <person name="Henrissat B."/>
            <person name="Grigoriev I.V."/>
            <person name="Hibbett D.S."/>
            <person name="Martin F."/>
            <person name="Nordberg H.P."/>
            <person name="Cantor M.N."/>
            <person name="Hua S.X."/>
        </authorList>
    </citation>
    <scope>NUCLEOTIDE SEQUENCE [LARGE SCALE GENOMIC DNA]</scope>
    <source>
        <strain evidence="4 5">MUT 4182</strain>
    </source>
</reference>
<dbReference type="GO" id="GO:0005524">
    <property type="term" value="F:ATP binding"/>
    <property type="evidence" value="ECO:0007669"/>
    <property type="project" value="InterPro"/>
</dbReference>
<dbReference type="SUPFAM" id="SSF56112">
    <property type="entry name" value="Protein kinase-like (PK-like)"/>
    <property type="match status" value="1"/>
</dbReference>
<dbReference type="InterPro" id="IPR011009">
    <property type="entry name" value="Kinase-like_dom_sf"/>
</dbReference>
<dbReference type="PANTHER" id="PTHR38248:SF2">
    <property type="entry name" value="FUNK1 11"/>
    <property type="match status" value="1"/>
</dbReference>
<dbReference type="InterPro" id="IPR008266">
    <property type="entry name" value="Tyr_kinase_AS"/>
</dbReference>
<dbReference type="EMBL" id="KN823121">
    <property type="protein sequence ID" value="KIO22024.1"/>
    <property type="molecule type" value="Genomic_DNA"/>
</dbReference>
<feature type="region of interest" description="Disordered" evidence="1">
    <location>
        <begin position="778"/>
        <end position="812"/>
    </location>
</feature>
<dbReference type="InterPro" id="IPR000719">
    <property type="entry name" value="Prot_kinase_dom"/>
</dbReference>
<feature type="region of interest" description="Disordered" evidence="1">
    <location>
        <begin position="1"/>
        <end position="42"/>
    </location>
</feature>
<evidence type="ECO:0000313" key="3">
    <source>
        <dbReference type="EMBL" id="KIO22024.1"/>
    </source>
</evidence>
<dbReference type="GO" id="GO:0004672">
    <property type="term" value="F:protein kinase activity"/>
    <property type="evidence" value="ECO:0007669"/>
    <property type="project" value="InterPro"/>
</dbReference>
<dbReference type="Proteomes" id="UP000054248">
    <property type="component" value="Unassembled WGS sequence"/>
</dbReference>
<sequence>MAKSLNSNRPVNSPLHSALRTPPATYPTGHLSTGNTPAHFKPLPTSANELTPVVDKKILEELHGNIIAIKPEAFVWNLMYGRAEDRTMEPAKTTGPLSRSECWARDRDLAMECLGALANRQYNQKFNRVVASLVTGGISFPEVMEGISPYTSNKFTKLENANREGDLYKPLVALFQFVDQFFRCYFLELAEEGDSSVEVDKTWPIAVDPKEHQLDQEPPKLLRRGFFDTHDKQFRFSHHLQEPPVLQPDISFVLYEKAENAELPEFEELHWKDVKVPIEVKLKDGFDADRVCQMARYARAIQLEQFDRNFTFSILVSRNKCRVSHWDASHCHVAEVDMHAEPETFIQIIGRLASMDPQSMGYDARFSNFGRVLASQSEEMATTLDVVCGTPTQYHDQRPETHAQNTIVLDLFVDRPLFETRGYLFSRFTRVWEGRDLANTNLEDPEAGLRVVKQNWADVQRVSEAFLYEKTNEVPNVARLVGSEARSHTIDIVSTWSDGNFMGVYRKGSRDVVSDKERFELHKCDKHPEPFRRVLARMIFKGKGRSNTKARDCQELLEATKQWVTGLWGLNEKGIIHRDVSSGNLLLGRDMNSPAFIIDLGLAHWSGSNKGGSSSESGDERTAKSHHHLTGTLPFIAHDLVAARNSIAPVRHELRHDIESVYWVLLYLALREESSDHAKDALKSLLSTEVHVVKSEKRAFLSGVLDPEDNSSLKLIGRFKDLTQFLVRFAGLFWKNNRALQLEEIINLIETAISALPLASGEVFEDFESDVVESARGSKQKQRSVESLEEQVGGVSHQHASSDSRNVRLRFG</sequence>
<proteinExistence type="predicted"/>
<dbReference type="STRING" id="1051891.A0A0C3QFQ0"/>